<dbReference type="InterPro" id="IPR026444">
    <property type="entry name" value="Secre_tail"/>
</dbReference>
<organism evidence="3 4">
    <name type="scientific">Chryseobacterium suipulveris</name>
    <dbReference type="NCBI Taxonomy" id="2929800"/>
    <lineage>
        <taxon>Bacteria</taxon>
        <taxon>Pseudomonadati</taxon>
        <taxon>Bacteroidota</taxon>
        <taxon>Flavobacteriia</taxon>
        <taxon>Flavobacteriales</taxon>
        <taxon>Weeksellaceae</taxon>
        <taxon>Chryseobacterium group</taxon>
        <taxon>Chryseobacterium</taxon>
    </lineage>
</organism>
<keyword evidence="4" id="KW-1185">Reference proteome</keyword>
<reference evidence="3 4" key="1">
    <citation type="submission" date="2022-03" db="EMBL/GenBank/DDBJ databases">
        <title>Chryseobacterium sp. isolated from particulate matters in swine house.</title>
        <authorList>
            <person name="Won M."/>
            <person name="Kim S.-J."/>
            <person name="Kwon S.-W."/>
        </authorList>
    </citation>
    <scope>NUCLEOTIDE SEQUENCE [LARGE SCALE GENOMIC DNA]</scope>
    <source>
        <strain evidence="3 4">SC2-2</strain>
    </source>
</reference>
<evidence type="ECO:0000313" key="3">
    <source>
        <dbReference type="EMBL" id="UOE41480.1"/>
    </source>
</evidence>
<dbReference type="InterPro" id="IPR015943">
    <property type="entry name" value="WD40/YVTN_repeat-like_dom_sf"/>
</dbReference>
<dbReference type="NCBIfam" id="TIGR04183">
    <property type="entry name" value="Por_Secre_tail"/>
    <property type="match status" value="1"/>
</dbReference>
<evidence type="ECO:0000256" key="1">
    <source>
        <dbReference type="ARBA" id="ARBA00022729"/>
    </source>
</evidence>
<dbReference type="Pfam" id="PF18962">
    <property type="entry name" value="Por_Secre_tail"/>
    <property type="match status" value="1"/>
</dbReference>
<dbReference type="EMBL" id="CP094532">
    <property type="protein sequence ID" value="UOE41480.1"/>
    <property type="molecule type" value="Genomic_DNA"/>
</dbReference>
<keyword evidence="1" id="KW-0732">Signal</keyword>
<dbReference type="CDD" id="cd15482">
    <property type="entry name" value="Sialidase_non-viral"/>
    <property type="match status" value="1"/>
</dbReference>
<evidence type="ECO:0000313" key="4">
    <source>
        <dbReference type="Proteomes" id="UP000831460"/>
    </source>
</evidence>
<name>A0ABY4BQJ4_9FLAO</name>
<feature type="domain" description="Secretion system C-terminal sorting" evidence="2">
    <location>
        <begin position="429"/>
        <end position="501"/>
    </location>
</feature>
<protein>
    <submittedName>
        <fullName evidence="3">T9SS type A sorting domain-containing protein</fullName>
    </submittedName>
</protein>
<evidence type="ECO:0000259" key="2">
    <source>
        <dbReference type="Pfam" id="PF18962"/>
    </source>
</evidence>
<dbReference type="Proteomes" id="UP000831460">
    <property type="component" value="Chromosome"/>
</dbReference>
<dbReference type="Gene3D" id="2.130.10.10">
    <property type="entry name" value="YVTN repeat-like/Quinoprotein amine dehydrogenase"/>
    <property type="match status" value="2"/>
</dbReference>
<proteinExistence type="predicted"/>
<sequence>MKIFLPFVLGAGIFLNAQQNVVIHSGTPTEPTIAIHPTNPNIVVAAANINNYYFSTNGGQNWTRRTLTSTYGVWGDPVMVFDNTGNLFFGHLSNPSSGSWLDRIVVQKSTDGGVTYNNGSFAGLNGKQHDKQWLAVDTNNNLYMIWTQFDSYGSTNPNHKTSILFAKSTDGGASWSTAKKINEVDGDCNDEDNTVEGAVPAIGPNNEMYVSWAGAAGLVFDRSLDGGNTWLTNDIKIADIPGGWDYMIPGVDRCNGLPVTACDVSNGPNRGTIYVNWSDQRNGTDNTDIFLSKSTDGGNTWSAPIKVNNDNSGKHQFLTWMTIDQSNGNLYFVFYDRRSYNDNRTDVYIAKSTDGGQTFTNMKINEITFTPNDQIFFGDYTNIAVKNGRVHAIWGDQVGGNSRIVTAAINSDQILQTVESHDDHQISFFPNPVVNEAFVSYKLREESLVEINIYDMSGKKVHKVLKEKQGYGKYIQKIDVEHLKLPRGNYLCELKVNHELKKSVKFIK</sequence>
<accession>A0ABY4BQJ4</accession>
<gene>
    <name evidence="3" type="ORF">MTP09_02230</name>
</gene>
<dbReference type="RefSeq" id="WP_243550235.1">
    <property type="nucleotide sequence ID" value="NZ_CP094532.1"/>
</dbReference>
<dbReference type="SUPFAM" id="SSF110296">
    <property type="entry name" value="Oligoxyloglucan reducing end-specific cellobiohydrolase"/>
    <property type="match status" value="1"/>
</dbReference>